<dbReference type="SUPFAM" id="SSF48576">
    <property type="entry name" value="Terpenoid synthases"/>
    <property type="match status" value="1"/>
</dbReference>
<comment type="caution">
    <text evidence="8">The sequence shown here is derived from an EMBL/GenBank/DDBJ whole genome shotgun (WGS) entry which is preliminary data.</text>
</comment>
<keyword evidence="9" id="KW-1185">Reference proteome</keyword>
<dbReference type="CDD" id="cd00685">
    <property type="entry name" value="Trans_IPPS_HT"/>
    <property type="match status" value="1"/>
</dbReference>
<evidence type="ECO:0000256" key="3">
    <source>
        <dbReference type="ARBA" id="ARBA00006706"/>
    </source>
</evidence>
<dbReference type="RefSeq" id="WP_067876235.1">
    <property type="nucleotide sequence ID" value="NZ_JAAXOP010000010.1"/>
</dbReference>
<dbReference type="PANTHER" id="PTHR12001">
    <property type="entry name" value="GERANYLGERANYL PYROPHOSPHATE SYNTHASE"/>
    <property type="match status" value="1"/>
</dbReference>
<evidence type="ECO:0000256" key="2">
    <source>
        <dbReference type="ARBA" id="ARBA00005128"/>
    </source>
</evidence>
<dbReference type="GO" id="GO:0008299">
    <property type="term" value="P:isoprenoid biosynthetic process"/>
    <property type="evidence" value="ECO:0007669"/>
    <property type="project" value="InterPro"/>
</dbReference>
<dbReference type="Proteomes" id="UP000565711">
    <property type="component" value="Unassembled WGS sequence"/>
</dbReference>
<dbReference type="PROSITE" id="PS00444">
    <property type="entry name" value="POLYPRENYL_SYNTHASE_2"/>
    <property type="match status" value="1"/>
</dbReference>
<comment type="pathway">
    <text evidence="2">Isoprenoid biosynthesis.</text>
</comment>
<keyword evidence="6" id="KW-0460">Magnesium</keyword>
<dbReference type="EMBL" id="JAAXOP010000010">
    <property type="protein sequence ID" value="NKY52262.1"/>
    <property type="molecule type" value="Genomic_DNA"/>
</dbReference>
<dbReference type="Gene3D" id="1.10.600.10">
    <property type="entry name" value="Farnesyl Diphosphate Synthase"/>
    <property type="match status" value="1"/>
</dbReference>
<evidence type="ECO:0000313" key="8">
    <source>
        <dbReference type="EMBL" id="NKY52262.1"/>
    </source>
</evidence>
<dbReference type="PROSITE" id="PS00723">
    <property type="entry name" value="POLYPRENYL_SYNTHASE_1"/>
    <property type="match status" value="1"/>
</dbReference>
<keyword evidence="5" id="KW-0479">Metal-binding</keyword>
<dbReference type="GO" id="GO:0004659">
    <property type="term" value="F:prenyltransferase activity"/>
    <property type="evidence" value="ECO:0007669"/>
    <property type="project" value="InterPro"/>
</dbReference>
<organism evidence="8 9">
    <name type="scientific">Nocardia vermiculata</name>
    <dbReference type="NCBI Taxonomy" id="257274"/>
    <lineage>
        <taxon>Bacteria</taxon>
        <taxon>Bacillati</taxon>
        <taxon>Actinomycetota</taxon>
        <taxon>Actinomycetes</taxon>
        <taxon>Mycobacteriales</taxon>
        <taxon>Nocardiaceae</taxon>
        <taxon>Nocardia</taxon>
    </lineage>
</organism>
<comment type="similarity">
    <text evidence="3 7">Belongs to the FPP/GGPP synthase family.</text>
</comment>
<gene>
    <name evidence="8" type="ORF">HGA08_18785</name>
</gene>
<proteinExistence type="inferred from homology"/>
<dbReference type="Pfam" id="PF00348">
    <property type="entry name" value="polyprenyl_synt"/>
    <property type="match status" value="1"/>
</dbReference>
<dbReference type="GO" id="GO:0046872">
    <property type="term" value="F:metal ion binding"/>
    <property type="evidence" value="ECO:0007669"/>
    <property type="project" value="UniProtKB-KW"/>
</dbReference>
<evidence type="ECO:0000256" key="6">
    <source>
        <dbReference type="ARBA" id="ARBA00022842"/>
    </source>
</evidence>
<comment type="cofactor">
    <cofactor evidence="1">
        <name>Mg(2+)</name>
        <dbReference type="ChEBI" id="CHEBI:18420"/>
    </cofactor>
</comment>
<dbReference type="PANTHER" id="PTHR12001:SF85">
    <property type="entry name" value="SHORT CHAIN ISOPRENYL DIPHOSPHATE SYNTHASE"/>
    <property type="match status" value="1"/>
</dbReference>
<dbReference type="SFLD" id="SFLDS00005">
    <property type="entry name" value="Isoprenoid_Synthase_Type_I"/>
    <property type="match status" value="1"/>
</dbReference>
<evidence type="ECO:0000256" key="1">
    <source>
        <dbReference type="ARBA" id="ARBA00001946"/>
    </source>
</evidence>
<evidence type="ECO:0000313" key="9">
    <source>
        <dbReference type="Proteomes" id="UP000565711"/>
    </source>
</evidence>
<keyword evidence="4 7" id="KW-0808">Transferase</keyword>
<dbReference type="InterPro" id="IPR008949">
    <property type="entry name" value="Isoprenoid_synthase_dom_sf"/>
</dbReference>
<dbReference type="InterPro" id="IPR000092">
    <property type="entry name" value="Polyprenyl_synt"/>
</dbReference>
<dbReference type="AlphaFoldDB" id="A0A846Y2P3"/>
<evidence type="ECO:0000256" key="4">
    <source>
        <dbReference type="ARBA" id="ARBA00022679"/>
    </source>
</evidence>
<accession>A0A846Y2P3</accession>
<name>A0A846Y2P3_9NOCA</name>
<reference evidence="8 9" key="1">
    <citation type="submission" date="2020-04" db="EMBL/GenBank/DDBJ databases">
        <title>MicrobeNet Type strains.</title>
        <authorList>
            <person name="Nicholson A.C."/>
        </authorList>
    </citation>
    <scope>NUCLEOTIDE SEQUENCE [LARGE SCALE GENOMIC DNA]</scope>
    <source>
        <strain evidence="8 9">JCM 12354</strain>
    </source>
</reference>
<sequence>MSSVSNVAAVVGSVSSVVDPLPKTSADAAEFDRWRRATRAQVLRELEIFLEHHRVESLREVGADDVLAQYVLGGKCLRSTFMYLGWLCGESPDPAALRAAASLELLHAFALLQDDVMDDGALRRGSPTAHFRLARRYRERQLPGAASQFGVSAATLLSDMCLVWAEQLMRRSGLHADALARTWDRYDAMRIELAVGQLADLTNDARTAPTQESVLAIARAKSGNYTVRRPLELGAALAGCSDSMLRALGDYGSRIGEAFQLHDDLLGVFGSPATTGKPEDSDLGQRKATTVVVVALERAAPAAQRELLALLDRPTIDTAAIARCRLLIAESGAREHIELMINDRIEAAVQVLDGMPLDPTRSAALHRMALLCSGRQA</sequence>
<evidence type="ECO:0000256" key="5">
    <source>
        <dbReference type="ARBA" id="ARBA00022723"/>
    </source>
</evidence>
<evidence type="ECO:0000256" key="7">
    <source>
        <dbReference type="RuleBase" id="RU004466"/>
    </source>
</evidence>
<protein>
    <submittedName>
        <fullName evidence="8">Polyprenyl synthetase family protein</fullName>
    </submittedName>
</protein>
<dbReference type="InterPro" id="IPR033749">
    <property type="entry name" value="Polyprenyl_synt_CS"/>
</dbReference>